<feature type="compositionally biased region" description="Basic and acidic residues" evidence="1">
    <location>
        <begin position="181"/>
        <end position="194"/>
    </location>
</feature>
<proteinExistence type="predicted"/>
<dbReference type="AlphaFoldDB" id="A0A453JI85"/>
<feature type="compositionally biased region" description="Polar residues" evidence="1">
    <location>
        <begin position="147"/>
        <end position="174"/>
    </location>
</feature>
<dbReference type="Pfam" id="PF03732">
    <property type="entry name" value="Retrotrans_gag"/>
    <property type="match status" value="1"/>
</dbReference>
<evidence type="ECO:0000256" key="1">
    <source>
        <dbReference type="SAM" id="MobiDB-lite"/>
    </source>
</evidence>
<reference evidence="3" key="4">
    <citation type="submission" date="2019-03" db="UniProtKB">
        <authorList>
            <consortium name="EnsemblPlants"/>
        </authorList>
    </citation>
    <scope>IDENTIFICATION</scope>
</reference>
<evidence type="ECO:0000313" key="4">
    <source>
        <dbReference type="Proteomes" id="UP000015105"/>
    </source>
</evidence>
<name>A0A453JI85_AEGTS</name>
<dbReference type="Gene3D" id="2.40.70.10">
    <property type="entry name" value="Acid Proteases"/>
    <property type="match status" value="1"/>
</dbReference>
<feature type="region of interest" description="Disordered" evidence="1">
    <location>
        <begin position="229"/>
        <end position="260"/>
    </location>
</feature>
<protein>
    <recommendedName>
        <fullName evidence="2">Retrotransposon gag domain-containing protein</fullName>
    </recommendedName>
</protein>
<feature type="region of interest" description="Disordered" evidence="1">
    <location>
        <begin position="147"/>
        <end position="194"/>
    </location>
</feature>
<dbReference type="EnsemblPlants" id="AET5Gv20046100.2">
    <property type="protein sequence ID" value="AET5Gv20046100.2"/>
    <property type="gene ID" value="AET5Gv20046100"/>
</dbReference>
<organism evidence="3 4">
    <name type="scientific">Aegilops tauschii subsp. strangulata</name>
    <name type="common">Goatgrass</name>
    <dbReference type="NCBI Taxonomy" id="200361"/>
    <lineage>
        <taxon>Eukaryota</taxon>
        <taxon>Viridiplantae</taxon>
        <taxon>Streptophyta</taxon>
        <taxon>Embryophyta</taxon>
        <taxon>Tracheophyta</taxon>
        <taxon>Spermatophyta</taxon>
        <taxon>Magnoliopsida</taxon>
        <taxon>Liliopsida</taxon>
        <taxon>Poales</taxon>
        <taxon>Poaceae</taxon>
        <taxon>BOP clade</taxon>
        <taxon>Pooideae</taxon>
        <taxon>Triticodae</taxon>
        <taxon>Triticeae</taxon>
        <taxon>Triticinae</taxon>
        <taxon>Aegilops</taxon>
    </lineage>
</organism>
<dbReference type="Pfam" id="PF08284">
    <property type="entry name" value="RVP_2"/>
    <property type="match status" value="1"/>
</dbReference>
<accession>A0A453JI85</accession>
<sequence>MEWIRTTEKFFSMVYVPEEAKGDDAQMYLIGRADVWLRNSGILEQNLTWEQFCQVVLKRFSGDRSYEVVENFNSIKQGTNSVSDYTDRFEEKMSSYKRENPGVSESNYIKCYINGLKPKIKHYLKPFKPQTLYDAVDTARDMELGTQAQTTQKKFPSYTNYQKSNSPAPTTNMPRWNDGSAPKREGDPKTTAKPEVRYREPGICRYCGSKWFFGHKCAQYKTLNLMATEETPEENQEDLLQETEQPDDHTAPVTSPTEEEQCMQISSQAVGKKTTAKSFSLQVQIGGKCGIALVDSGSSHTFIDMKFTVKTTCHTVPTPMETVLVAGGGTLQSGSQVVETQYTIQGHKFKNSFKVLPLKGYDIILACDWLEKHSPITMDFITRKMQVVLDGKTKVTLRDNNRKGTVPLISVHLEKLASTYVAGYCLFPLSKTTEKQEQHALKWKNYCRSTRMFSKKPKECHLSESVTTPFP</sequence>
<reference evidence="4" key="2">
    <citation type="journal article" date="2017" name="Nat. Plants">
        <title>The Aegilops tauschii genome reveals multiple impacts of transposons.</title>
        <authorList>
            <person name="Zhao G."/>
            <person name="Zou C."/>
            <person name="Li K."/>
            <person name="Wang K."/>
            <person name="Li T."/>
            <person name="Gao L."/>
            <person name="Zhang X."/>
            <person name="Wang H."/>
            <person name="Yang Z."/>
            <person name="Liu X."/>
            <person name="Jiang W."/>
            <person name="Mao L."/>
            <person name="Kong X."/>
            <person name="Jiao Y."/>
            <person name="Jia J."/>
        </authorList>
    </citation>
    <scope>NUCLEOTIDE SEQUENCE [LARGE SCALE GENOMIC DNA]</scope>
    <source>
        <strain evidence="4">cv. AL8/78</strain>
    </source>
</reference>
<dbReference type="STRING" id="200361.A0A453JI85"/>
<feature type="domain" description="Retrotransposon gag" evidence="2">
    <location>
        <begin position="26"/>
        <end position="118"/>
    </location>
</feature>
<keyword evidence="4" id="KW-1185">Reference proteome</keyword>
<reference evidence="3" key="5">
    <citation type="journal article" date="2021" name="G3 (Bethesda)">
        <title>Aegilops tauschii genome assembly Aet v5.0 features greater sequence contiguity and improved annotation.</title>
        <authorList>
            <person name="Wang L."/>
            <person name="Zhu T."/>
            <person name="Rodriguez J.C."/>
            <person name="Deal K.R."/>
            <person name="Dubcovsky J."/>
            <person name="McGuire P.E."/>
            <person name="Lux T."/>
            <person name="Spannagl M."/>
            <person name="Mayer K.F.X."/>
            <person name="Baldrich P."/>
            <person name="Meyers B.C."/>
            <person name="Huo N."/>
            <person name="Gu Y.Q."/>
            <person name="Zhou H."/>
            <person name="Devos K.M."/>
            <person name="Bennetzen J.L."/>
            <person name="Unver T."/>
            <person name="Budak H."/>
            <person name="Gulick P.J."/>
            <person name="Galiba G."/>
            <person name="Kalapos B."/>
            <person name="Nelson D.R."/>
            <person name="Li P."/>
            <person name="You F.M."/>
            <person name="Luo M.C."/>
            <person name="Dvorak J."/>
        </authorList>
    </citation>
    <scope>NUCLEOTIDE SEQUENCE [LARGE SCALE GENOMIC DNA]</scope>
    <source>
        <strain evidence="3">cv. AL8/78</strain>
    </source>
</reference>
<dbReference type="Gramene" id="AET5Gv20046100.2">
    <property type="protein sequence ID" value="AET5Gv20046100.2"/>
    <property type="gene ID" value="AET5Gv20046100"/>
</dbReference>
<dbReference type="Proteomes" id="UP000015105">
    <property type="component" value="Chromosome 5D"/>
</dbReference>
<dbReference type="SUPFAM" id="SSF50630">
    <property type="entry name" value="Acid proteases"/>
    <property type="match status" value="1"/>
</dbReference>
<dbReference type="InterPro" id="IPR021109">
    <property type="entry name" value="Peptidase_aspartic_dom_sf"/>
</dbReference>
<reference evidence="4" key="1">
    <citation type="journal article" date="2014" name="Science">
        <title>Ancient hybridizations among the ancestral genomes of bread wheat.</title>
        <authorList>
            <consortium name="International Wheat Genome Sequencing Consortium,"/>
            <person name="Marcussen T."/>
            <person name="Sandve S.R."/>
            <person name="Heier L."/>
            <person name="Spannagl M."/>
            <person name="Pfeifer M."/>
            <person name="Jakobsen K.S."/>
            <person name="Wulff B.B."/>
            <person name="Steuernagel B."/>
            <person name="Mayer K.F."/>
            <person name="Olsen O.A."/>
        </authorList>
    </citation>
    <scope>NUCLEOTIDE SEQUENCE [LARGE SCALE GENOMIC DNA]</scope>
    <source>
        <strain evidence="4">cv. AL8/78</strain>
    </source>
</reference>
<reference evidence="3" key="3">
    <citation type="journal article" date="2017" name="Nature">
        <title>Genome sequence of the progenitor of the wheat D genome Aegilops tauschii.</title>
        <authorList>
            <person name="Luo M.C."/>
            <person name="Gu Y.Q."/>
            <person name="Puiu D."/>
            <person name="Wang H."/>
            <person name="Twardziok S.O."/>
            <person name="Deal K.R."/>
            <person name="Huo N."/>
            <person name="Zhu T."/>
            <person name="Wang L."/>
            <person name="Wang Y."/>
            <person name="McGuire P.E."/>
            <person name="Liu S."/>
            <person name="Long H."/>
            <person name="Ramasamy R.K."/>
            <person name="Rodriguez J.C."/>
            <person name="Van S.L."/>
            <person name="Yuan L."/>
            <person name="Wang Z."/>
            <person name="Xia Z."/>
            <person name="Xiao L."/>
            <person name="Anderson O.D."/>
            <person name="Ouyang S."/>
            <person name="Liang Y."/>
            <person name="Zimin A.V."/>
            <person name="Pertea G."/>
            <person name="Qi P."/>
            <person name="Bennetzen J.L."/>
            <person name="Dai X."/>
            <person name="Dawson M.W."/>
            <person name="Muller H.G."/>
            <person name="Kugler K."/>
            <person name="Rivarola-Duarte L."/>
            <person name="Spannagl M."/>
            <person name="Mayer K.F.X."/>
            <person name="Lu F.H."/>
            <person name="Bevan M.W."/>
            <person name="Leroy P."/>
            <person name="Li P."/>
            <person name="You F.M."/>
            <person name="Sun Q."/>
            <person name="Liu Z."/>
            <person name="Lyons E."/>
            <person name="Wicker T."/>
            <person name="Salzberg S.L."/>
            <person name="Devos K.M."/>
            <person name="Dvorak J."/>
        </authorList>
    </citation>
    <scope>NUCLEOTIDE SEQUENCE [LARGE SCALE GENOMIC DNA]</scope>
    <source>
        <strain evidence="3">cv. AL8/78</strain>
    </source>
</reference>
<dbReference type="InterPro" id="IPR005162">
    <property type="entry name" value="Retrotrans_gag_dom"/>
</dbReference>
<evidence type="ECO:0000313" key="3">
    <source>
        <dbReference type="EnsemblPlants" id="AET5Gv20046100.2"/>
    </source>
</evidence>
<dbReference type="CDD" id="cd00303">
    <property type="entry name" value="retropepsin_like"/>
    <property type="match status" value="1"/>
</dbReference>
<feature type="compositionally biased region" description="Acidic residues" evidence="1">
    <location>
        <begin position="230"/>
        <end position="245"/>
    </location>
</feature>
<evidence type="ECO:0000259" key="2">
    <source>
        <dbReference type="Pfam" id="PF03732"/>
    </source>
</evidence>